<accession>F3QMK5</accession>
<keyword evidence="2" id="KW-1185">Reference proteome</keyword>
<proteinExistence type="predicted"/>
<dbReference type="EMBL" id="AFBP01000083">
    <property type="protein sequence ID" value="EGG51792.1"/>
    <property type="molecule type" value="Genomic_DNA"/>
</dbReference>
<evidence type="ECO:0000313" key="1">
    <source>
        <dbReference type="EMBL" id="EGG51792.1"/>
    </source>
</evidence>
<evidence type="ECO:0000313" key="2">
    <source>
        <dbReference type="Proteomes" id="UP000005156"/>
    </source>
</evidence>
<dbReference type="AlphaFoldDB" id="F3QMK5"/>
<protein>
    <submittedName>
        <fullName evidence="1">Uncharacterized protein</fullName>
    </submittedName>
</protein>
<dbReference type="Proteomes" id="UP000005156">
    <property type="component" value="Unassembled WGS sequence"/>
</dbReference>
<name>F3QMK5_9BURK</name>
<gene>
    <name evidence="1" type="ORF">HMPREF9439_02184</name>
</gene>
<dbReference type="HOGENOM" id="CLU_3120784_0_0_4"/>
<reference evidence="1 2" key="1">
    <citation type="submission" date="2011-02" db="EMBL/GenBank/DDBJ databases">
        <authorList>
            <person name="Weinstock G."/>
            <person name="Sodergren E."/>
            <person name="Clifton S."/>
            <person name="Fulton L."/>
            <person name="Fulton B."/>
            <person name="Courtney L."/>
            <person name="Fronick C."/>
            <person name="Harrison M."/>
            <person name="Strong C."/>
            <person name="Farmer C."/>
            <person name="Delahaunty K."/>
            <person name="Markovic C."/>
            <person name="Hall O."/>
            <person name="Minx P."/>
            <person name="Tomlinson C."/>
            <person name="Mitreva M."/>
            <person name="Hou S."/>
            <person name="Chen J."/>
            <person name="Wollam A."/>
            <person name="Pepin K.H."/>
            <person name="Johnson M."/>
            <person name="Bhonagiri V."/>
            <person name="Zhang X."/>
            <person name="Suruliraj S."/>
            <person name="Warren W."/>
            <person name="Chinwalla A."/>
            <person name="Mardis E.R."/>
            <person name="Wilson R.K."/>
        </authorList>
    </citation>
    <scope>NUCLEOTIDE SEQUENCE [LARGE SCALE GENOMIC DNA]</scope>
    <source>
        <strain evidence="1 2">YIT 11859</strain>
    </source>
</reference>
<sequence>MDKVQNAFYTNCIHWLEEESGRVVFIVPRLPSFFDNNAKLHKKYCKGSWT</sequence>
<comment type="caution">
    <text evidence="1">The sequence shown here is derived from an EMBL/GenBank/DDBJ whole genome shotgun (WGS) entry which is preliminary data.</text>
</comment>
<organism evidence="1 2">
    <name type="scientific">Parasutterella excrementihominis YIT 11859</name>
    <dbReference type="NCBI Taxonomy" id="762966"/>
    <lineage>
        <taxon>Bacteria</taxon>
        <taxon>Pseudomonadati</taxon>
        <taxon>Pseudomonadota</taxon>
        <taxon>Betaproteobacteria</taxon>
        <taxon>Burkholderiales</taxon>
        <taxon>Sutterellaceae</taxon>
        <taxon>Parasutterella</taxon>
    </lineage>
</organism>